<evidence type="ECO:0000313" key="15">
    <source>
        <dbReference type="Proteomes" id="UP000535589"/>
    </source>
</evidence>
<dbReference type="AlphaFoldDB" id="A0A7X8YGQ5"/>
<evidence type="ECO:0000256" key="6">
    <source>
        <dbReference type="ARBA" id="ARBA00022490"/>
    </source>
</evidence>
<reference evidence="14 15" key="1">
    <citation type="submission" date="2020-04" db="EMBL/GenBank/DDBJ databases">
        <title>Vibrio sp. SM6, a novel species isolated from seawater.</title>
        <authorList>
            <person name="Wang X."/>
        </authorList>
    </citation>
    <scope>NUCLEOTIDE SEQUENCE [LARGE SCALE GENOMIC DNA]</scope>
    <source>
        <strain evidence="14 15">SM6</strain>
    </source>
</reference>
<accession>A0A7X8YGQ5</accession>
<dbReference type="FunFam" id="3.40.80.10:FF:000002">
    <property type="entry name" value="1,6-anhydro-N-acetylmuramyl-L-alanine amidase"/>
    <property type="match status" value="1"/>
</dbReference>
<dbReference type="GO" id="GO:0009253">
    <property type="term" value="P:peptidoglycan catabolic process"/>
    <property type="evidence" value="ECO:0007669"/>
    <property type="project" value="InterPro"/>
</dbReference>
<keyword evidence="7" id="KW-0479">Metal-binding</keyword>
<dbReference type="EMBL" id="JABAIK010000006">
    <property type="protein sequence ID" value="NLS12790.1"/>
    <property type="molecule type" value="Genomic_DNA"/>
</dbReference>
<evidence type="ECO:0000256" key="3">
    <source>
        <dbReference type="ARBA" id="ARBA00004496"/>
    </source>
</evidence>
<gene>
    <name evidence="14" type="primary">ampD</name>
    <name evidence="14" type="ORF">HGP28_07705</name>
</gene>
<keyword evidence="10" id="KW-0961">Cell wall biogenesis/degradation</keyword>
<sequence>MQQICHEIEQGWWRKARRVPSPHYDLRPTPTMSGLPCDISLLVLHNISLPPGQFGGPFIEDFFLGQLDASQHPFFQVIEKMRVSAHCLIRRDGEVVQFVSFEHRAWHAGISSFAGRERCNDYSIGIELEGTDFTHYTTEQYHSLAELTAQLQCCYPEMVNERITGHQYIAPLRKTDPGLCFDWRYFHGELAQAKRQL</sequence>
<comment type="caution">
    <text evidence="14">The sequence shown here is derived from an EMBL/GenBank/DDBJ whole genome shotgun (WGS) entry which is preliminary data.</text>
</comment>
<dbReference type="Proteomes" id="UP000535589">
    <property type="component" value="Unassembled WGS sequence"/>
</dbReference>
<keyword evidence="9" id="KW-0862">Zinc</keyword>
<dbReference type="NCBIfam" id="NF008758">
    <property type="entry name" value="PRK11789.1"/>
    <property type="match status" value="1"/>
</dbReference>
<protein>
    <recommendedName>
        <fullName evidence="11">1,6-anhydro-N-acetylmuramyl-L-alanine amidase AmpD</fullName>
        <ecNumber evidence="5">3.5.1.28</ecNumber>
    </recommendedName>
    <alternativeName>
        <fullName evidence="12">N-acetylmuramoyl-L-alanine amidase</fullName>
    </alternativeName>
</protein>
<dbReference type="InterPro" id="IPR036505">
    <property type="entry name" value="Amidase/PGRP_sf"/>
</dbReference>
<comment type="cofactor">
    <cofactor evidence="2">
        <name>Zn(2+)</name>
        <dbReference type="ChEBI" id="CHEBI:29105"/>
    </cofactor>
</comment>
<dbReference type="SMART" id="SM00644">
    <property type="entry name" value="Ami_2"/>
    <property type="match status" value="1"/>
</dbReference>
<evidence type="ECO:0000256" key="5">
    <source>
        <dbReference type="ARBA" id="ARBA00011901"/>
    </source>
</evidence>
<evidence type="ECO:0000256" key="10">
    <source>
        <dbReference type="ARBA" id="ARBA00023316"/>
    </source>
</evidence>
<evidence type="ECO:0000256" key="1">
    <source>
        <dbReference type="ARBA" id="ARBA00001561"/>
    </source>
</evidence>
<dbReference type="InterPro" id="IPR051206">
    <property type="entry name" value="NAMLAA_amidase_2"/>
</dbReference>
<proteinExistence type="inferred from homology"/>
<comment type="catalytic activity">
    <reaction evidence="1">
        <text>Hydrolyzes the link between N-acetylmuramoyl residues and L-amino acid residues in certain cell-wall glycopeptides.</text>
        <dbReference type="EC" id="3.5.1.28"/>
    </reaction>
</comment>
<evidence type="ECO:0000313" key="14">
    <source>
        <dbReference type="EMBL" id="NLS12790.1"/>
    </source>
</evidence>
<keyword evidence="6" id="KW-0963">Cytoplasm</keyword>
<dbReference type="RefSeq" id="WP_168835887.1">
    <property type="nucleotide sequence ID" value="NZ_JABAIK010000006.1"/>
</dbReference>
<dbReference type="CDD" id="cd06583">
    <property type="entry name" value="PGRP"/>
    <property type="match status" value="1"/>
</dbReference>
<dbReference type="GO" id="GO:0005737">
    <property type="term" value="C:cytoplasm"/>
    <property type="evidence" value="ECO:0007669"/>
    <property type="project" value="UniProtKB-SubCell"/>
</dbReference>
<evidence type="ECO:0000256" key="8">
    <source>
        <dbReference type="ARBA" id="ARBA00022801"/>
    </source>
</evidence>
<evidence type="ECO:0000256" key="2">
    <source>
        <dbReference type="ARBA" id="ARBA00001947"/>
    </source>
</evidence>
<dbReference type="SUPFAM" id="SSF55846">
    <property type="entry name" value="N-acetylmuramoyl-L-alanine amidase-like"/>
    <property type="match status" value="1"/>
</dbReference>
<dbReference type="GO" id="GO:0071555">
    <property type="term" value="P:cell wall organization"/>
    <property type="evidence" value="ECO:0007669"/>
    <property type="project" value="UniProtKB-KW"/>
</dbReference>
<dbReference type="GO" id="GO:0046872">
    <property type="term" value="F:metal ion binding"/>
    <property type="evidence" value="ECO:0007669"/>
    <property type="project" value="UniProtKB-KW"/>
</dbReference>
<evidence type="ECO:0000256" key="4">
    <source>
        <dbReference type="ARBA" id="ARBA00007553"/>
    </source>
</evidence>
<dbReference type="PANTHER" id="PTHR30417:SF4">
    <property type="entry name" value="1,6-ANHYDRO-N-ACETYLMURAMYL-L-ALANINE AMIDASE AMPD"/>
    <property type="match status" value="1"/>
</dbReference>
<dbReference type="EC" id="3.5.1.28" evidence="5"/>
<evidence type="ECO:0000256" key="7">
    <source>
        <dbReference type="ARBA" id="ARBA00022723"/>
    </source>
</evidence>
<name>A0A7X8YGQ5_9VIBR</name>
<dbReference type="GO" id="GO:0008745">
    <property type="term" value="F:N-acetylmuramoyl-L-alanine amidase activity"/>
    <property type="evidence" value="ECO:0007669"/>
    <property type="project" value="UniProtKB-EC"/>
</dbReference>
<keyword evidence="15" id="KW-1185">Reference proteome</keyword>
<evidence type="ECO:0000256" key="11">
    <source>
        <dbReference type="ARBA" id="ARBA00039257"/>
    </source>
</evidence>
<dbReference type="GO" id="GO:0009254">
    <property type="term" value="P:peptidoglycan turnover"/>
    <property type="evidence" value="ECO:0007669"/>
    <property type="project" value="TreeGrafter"/>
</dbReference>
<dbReference type="Gene3D" id="3.40.80.10">
    <property type="entry name" value="Peptidoglycan recognition protein-like"/>
    <property type="match status" value="1"/>
</dbReference>
<dbReference type="InterPro" id="IPR002502">
    <property type="entry name" value="Amidase_domain"/>
</dbReference>
<keyword evidence="8 14" id="KW-0378">Hydrolase</keyword>
<dbReference type="PANTHER" id="PTHR30417">
    <property type="entry name" value="N-ACETYLMURAMOYL-L-ALANINE AMIDASE AMID"/>
    <property type="match status" value="1"/>
</dbReference>
<evidence type="ECO:0000256" key="9">
    <source>
        <dbReference type="ARBA" id="ARBA00022833"/>
    </source>
</evidence>
<feature type="domain" description="N-acetylmuramoyl-L-alanine amidase" evidence="13">
    <location>
        <begin position="24"/>
        <end position="178"/>
    </location>
</feature>
<comment type="similarity">
    <text evidence="4">Belongs to the N-acetylmuramoyl-L-alanine amidase 2 family.</text>
</comment>
<comment type="subcellular location">
    <subcellularLocation>
        <location evidence="3">Cytoplasm</location>
    </subcellularLocation>
</comment>
<organism evidence="14 15">
    <name type="scientific">Vibrio agarilyticus</name>
    <dbReference type="NCBI Taxonomy" id="2726741"/>
    <lineage>
        <taxon>Bacteria</taxon>
        <taxon>Pseudomonadati</taxon>
        <taxon>Pseudomonadota</taxon>
        <taxon>Gammaproteobacteria</taxon>
        <taxon>Vibrionales</taxon>
        <taxon>Vibrionaceae</taxon>
        <taxon>Vibrio</taxon>
    </lineage>
</organism>
<dbReference type="Pfam" id="PF01510">
    <property type="entry name" value="Amidase_2"/>
    <property type="match status" value="1"/>
</dbReference>
<evidence type="ECO:0000259" key="13">
    <source>
        <dbReference type="SMART" id="SM00644"/>
    </source>
</evidence>
<evidence type="ECO:0000256" key="12">
    <source>
        <dbReference type="ARBA" id="ARBA00042615"/>
    </source>
</evidence>